<evidence type="ECO:0000259" key="2">
    <source>
        <dbReference type="Pfam" id="PF03807"/>
    </source>
</evidence>
<evidence type="ECO:0000256" key="1">
    <source>
        <dbReference type="ARBA" id="ARBA00023002"/>
    </source>
</evidence>
<accession>A0AAU7QHN6</accession>
<dbReference type="PANTHER" id="PTHR14239">
    <property type="entry name" value="DUDULIN-RELATED"/>
    <property type="match status" value="1"/>
</dbReference>
<protein>
    <submittedName>
        <fullName evidence="3">NADPH-dependent F420 reductase</fullName>
    </submittedName>
</protein>
<dbReference type="GO" id="GO:0015677">
    <property type="term" value="P:copper ion import"/>
    <property type="evidence" value="ECO:0007669"/>
    <property type="project" value="TreeGrafter"/>
</dbReference>
<dbReference type="GO" id="GO:0052851">
    <property type="term" value="F:ferric-chelate reductase (NADPH) activity"/>
    <property type="evidence" value="ECO:0007669"/>
    <property type="project" value="TreeGrafter"/>
</dbReference>
<proteinExistence type="predicted"/>
<dbReference type="SUPFAM" id="SSF51735">
    <property type="entry name" value="NAD(P)-binding Rossmann-fold domains"/>
    <property type="match status" value="1"/>
</dbReference>
<evidence type="ECO:0000313" key="3">
    <source>
        <dbReference type="EMBL" id="XBS89046.1"/>
    </source>
</evidence>
<dbReference type="RefSeq" id="WP_350015711.1">
    <property type="nucleotide sequence ID" value="NZ_CP157948.1"/>
</dbReference>
<name>A0AAU7QHN6_9GAMM</name>
<sequence length="217" mass="23343">MGNRLEQAGSPHSRRIIPMSYAIIGFGSIGQALARAFARNNIEVTVASRRPPEALLPQAQAIGPRVIPGTLQEAVKADVIILAVLFEGHRDIGKLLADWKGKTVIDAMNTNDPVETLDNLPSSAFAARSFPGARFVKGFNHLLSRTLATDPKVEGGHRVVFLSSDDEAATAQVADLAKRLGFAPVNLGKFDEGGALVQARGRVWGPLIFQDLFKQQP</sequence>
<dbReference type="InterPro" id="IPR036291">
    <property type="entry name" value="NAD(P)-bd_dom_sf"/>
</dbReference>
<organism evidence="3">
    <name type="scientific">Rhodanobacter sp. IGA1.0</name>
    <dbReference type="NCBI Taxonomy" id="3158582"/>
    <lineage>
        <taxon>Bacteria</taxon>
        <taxon>Pseudomonadati</taxon>
        <taxon>Pseudomonadota</taxon>
        <taxon>Gammaproteobacteria</taxon>
        <taxon>Lysobacterales</taxon>
        <taxon>Rhodanobacteraceae</taxon>
        <taxon>Rhodanobacter</taxon>
    </lineage>
</organism>
<dbReference type="PANTHER" id="PTHR14239:SF0">
    <property type="entry name" value="F420-DEPENDENT NADP REDUCTASE"/>
    <property type="match status" value="1"/>
</dbReference>
<dbReference type="GO" id="GO:0008823">
    <property type="term" value="F:cupric reductase (NADH) activity"/>
    <property type="evidence" value="ECO:0007669"/>
    <property type="project" value="TreeGrafter"/>
</dbReference>
<dbReference type="InterPro" id="IPR028939">
    <property type="entry name" value="P5C_Rdtase_cat_N"/>
</dbReference>
<dbReference type="EMBL" id="CP157948">
    <property type="protein sequence ID" value="XBS89046.1"/>
    <property type="molecule type" value="Genomic_DNA"/>
</dbReference>
<gene>
    <name evidence="3" type="ORF">ABNK63_11630</name>
</gene>
<keyword evidence="1" id="KW-0560">Oxidoreductase</keyword>
<dbReference type="GO" id="GO:0005886">
    <property type="term" value="C:plasma membrane"/>
    <property type="evidence" value="ECO:0007669"/>
    <property type="project" value="TreeGrafter"/>
</dbReference>
<dbReference type="Gene3D" id="3.40.50.720">
    <property type="entry name" value="NAD(P)-binding Rossmann-like Domain"/>
    <property type="match status" value="1"/>
</dbReference>
<feature type="domain" description="Pyrroline-5-carboxylate reductase catalytic N-terminal" evidence="2">
    <location>
        <begin position="21"/>
        <end position="109"/>
    </location>
</feature>
<dbReference type="Pfam" id="PF03807">
    <property type="entry name" value="F420_oxidored"/>
    <property type="match status" value="1"/>
</dbReference>
<dbReference type="InterPro" id="IPR051267">
    <property type="entry name" value="STEAP_metalloreductase"/>
</dbReference>
<dbReference type="AlphaFoldDB" id="A0AAU7QHN6"/>
<reference evidence="3" key="1">
    <citation type="submission" date="2024-06" db="EMBL/GenBank/DDBJ databases">
        <authorList>
            <person name="Sun Y."/>
        </authorList>
    </citation>
    <scope>NUCLEOTIDE SEQUENCE</scope>
    <source>
        <strain evidence="3">IGA1.0</strain>
    </source>
</reference>